<dbReference type="PIRSF" id="PIRSF017393">
    <property type="entry name" value="MTase_SAV2177"/>
    <property type="match status" value="1"/>
</dbReference>
<keyword evidence="1" id="KW-0808">Transferase</keyword>
<dbReference type="EMBL" id="FPJO01000009">
    <property type="protein sequence ID" value="SFX99508.1"/>
    <property type="molecule type" value="Genomic_DNA"/>
</dbReference>
<name>A0A1K2BMZ9_STRAR</name>
<dbReference type="Proteomes" id="UP000181909">
    <property type="component" value="Unassembled WGS sequence"/>
</dbReference>
<dbReference type="Gene3D" id="3.40.50.150">
    <property type="entry name" value="Vaccinia Virus protein VP39"/>
    <property type="match status" value="1"/>
</dbReference>
<proteinExistence type="predicted"/>
<dbReference type="Pfam" id="PF04672">
    <property type="entry name" value="Methyltransf_19"/>
    <property type="match status" value="1"/>
</dbReference>
<dbReference type="GO" id="GO:0008168">
    <property type="term" value="F:methyltransferase activity"/>
    <property type="evidence" value="ECO:0007669"/>
    <property type="project" value="UniProtKB-KW"/>
</dbReference>
<dbReference type="STRING" id="1893.SAMN02787144_100926"/>
<dbReference type="SUPFAM" id="SSF53335">
    <property type="entry name" value="S-adenosyl-L-methionine-dependent methyltransferases"/>
    <property type="match status" value="1"/>
</dbReference>
<organism evidence="1 2">
    <name type="scientific">Streptomyces atratus</name>
    <dbReference type="NCBI Taxonomy" id="1893"/>
    <lineage>
        <taxon>Bacteria</taxon>
        <taxon>Bacillati</taxon>
        <taxon>Actinomycetota</taxon>
        <taxon>Actinomycetes</taxon>
        <taxon>Kitasatosporales</taxon>
        <taxon>Streptomycetaceae</taxon>
        <taxon>Streptomyces</taxon>
    </lineage>
</organism>
<accession>A0A1K2BMZ9</accession>
<sequence length="286" mass="31465">MHGGEYAGRRPPRLAFRHYETRTEMTEQTELEARIRSGVPHSARVWNYWIGGKDHYPVDQELGDQVIASYPQTRDLARASRAFQARAVRYLADEAGITQFLDIGTGLPVQNSTHEVAQSVQPKARIVYVDNDPLVLAHARALLTSAPDGVTEYVHADMLEAEQVLQEASRTLDMTQPVAVMVLSTLGHVEPRAGIDLMRRYMAGTVTGSYLVLCDTVATPQTLAAQEAYAAGDTPPYLVRRPEEILASADGMELVDPGFGSISLWRASSSEDGAEPVDQWGFVARK</sequence>
<gene>
    <name evidence="1" type="ORF">SAMN02787144_100926</name>
</gene>
<protein>
    <submittedName>
        <fullName evidence="1">S-adenosyl methyltransferase</fullName>
    </submittedName>
</protein>
<reference evidence="1 2" key="1">
    <citation type="submission" date="2016-11" db="EMBL/GenBank/DDBJ databases">
        <authorList>
            <person name="Jaros S."/>
            <person name="Januszkiewicz K."/>
            <person name="Wedrychowicz H."/>
        </authorList>
    </citation>
    <scope>NUCLEOTIDE SEQUENCE [LARGE SCALE GENOMIC DNA]</scope>
    <source>
        <strain evidence="1 2">OK807</strain>
    </source>
</reference>
<evidence type="ECO:0000313" key="1">
    <source>
        <dbReference type="EMBL" id="SFX99508.1"/>
    </source>
</evidence>
<keyword evidence="1" id="KW-0489">Methyltransferase</keyword>
<dbReference type="GO" id="GO:0032259">
    <property type="term" value="P:methylation"/>
    <property type="evidence" value="ECO:0007669"/>
    <property type="project" value="UniProtKB-KW"/>
</dbReference>
<evidence type="ECO:0000313" key="2">
    <source>
        <dbReference type="Proteomes" id="UP000181909"/>
    </source>
</evidence>
<dbReference type="InterPro" id="IPR029063">
    <property type="entry name" value="SAM-dependent_MTases_sf"/>
</dbReference>
<dbReference type="InterPro" id="IPR006764">
    <property type="entry name" value="SAM_dep_MeTrfase_SAV2177_type"/>
</dbReference>
<dbReference type="AlphaFoldDB" id="A0A1K2BMZ9"/>